<gene>
    <name evidence="3" type="ORF">CC85DRAFT_286188</name>
</gene>
<dbReference type="AlphaFoldDB" id="A0A0J0XL13"/>
<name>A0A0J0XL13_9TREE</name>
<keyword evidence="2" id="KW-0812">Transmembrane</keyword>
<dbReference type="OrthoDB" id="423313at2759"/>
<evidence type="ECO:0000256" key="1">
    <source>
        <dbReference type="SAM" id="MobiDB-lite"/>
    </source>
</evidence>
<feature type="region of interest" description="Disordered" evidence="1">
    <location>
        <begin position="1"/>
        <end position="24"/>
    </location>
</feature>
<protein>
    <submittedName>
        <fullName evidence="3">Uncharacterized protein</fullName>
    </submittedName>
</protein>
<evidence type="ECO:0000313" key="3">
    <source>
        <dbReference type="EMBL" id="KLT41791.1"/>
    </source>
</evidence>
<accession>A0A0J0XL13</accession>
<keyword evidence="4" id="KW-1185">Reference proteome</keyword>
<sequence>MASPIHKFLFSPPPSPPCETDTGADFAPLKALVTGLTARESGKPPTPRLGESDILPLSLPVPHMRAPSPLGRSSSPRRGHDVDIEAGEGVAKSFAQRTPILAKFRLVVQRFMPNLPRPVVRLFAFVAILFILASFVSSVILPAISPLPQPRAARPVAKKPQWTPKAYVPPQANAHPLVAPNPRAMRPDPHTLPPTHELLALQSFVLESPANALGDVDVSKPLDASDLLGTHATRRLGSPGSPREKQWFQEIVSEHANSVVLWYGSIQPPHYALEGISARHGEGRRPTLIGTAQRKDGETIEGIFARLGHDLSAAPVLVIGGEVFDATPERMKTLRESGELTQRLEQIGWTK</sequence>
<dbReference type="EMBL" id="KQ087213">
    <property type="protein sequence ID" value="KLT41791.1"/>
    <property type="molecule type" value="Genomic_DNA"/>
</dbReference>
<keyword evidence="2" id="KW-0472">Membrane</keyword>
<dbReference type="GeneID" id="28984031"/>
<evidence type="ECO:0000313" key="4">
    <source>
        <dbReference type="Proteomes" id="UP000053611"/>
    </source>
</evidence>
<feature type="region of interest" description="Disordered" evidence="1">
    <location>
        <begin position="37"/>
        <end position="60"/>
    </location>
</feature>
<dbReference type="RefSeq" id="XP_018278282.1">
    <property type="nucleotide sequence ID" value="XM_018423428.1"/>
</dbReference>
<evidence type="ECO:0000256" key="2">
    <source>
        <dbReference type="SAM" id="Phobius"/>
    </source>
</evidence>
<keyword evidence="2" id="KW-1133">Transmembrane helix</keyword>
<feature type="transmembrane region" description="Helical" evidence="2">
    <location>
        <begin position="119"/>
        <end position="144"/>
    </location>
</feature>
<proteinExistence type="predicted"/>
<organism evidence="3 4">
    <name type="scientific">Cutaneotrichosporon oleaginosum</name>
    <dbReference type="NCBI Taxonomy" id="879819"/>
    <lineage>
        <taxon>Eukaryota</taxon>
        <taxon>Fungi</taxon>
        <taxon>Dikarya</taxon>
        <taxon>Basidiomycota</taxon>
        <taxon>Agaricomycotina</taxon>
        <taxon>Tremellomycetes</taxon>
        <taxon>Trichosporonales</taxon>
        <taxon>Trichosporonaceae</taxon>
        <taxon>Cutaneotrichosporon</taxon>
    </lineage>
</organism>
<reference evidence="3 4" key="1">
    <citation type="submission" date="2015-03" db="EMBL/GenBank/DDBJ databases">
        <title>Genomics and transcriptomics of the oil-accumulating basidiomycete yeast T. oleaginosus allow insights into substrate utilization and the diverse evolutionary trajectories of mating systems in fungi.</title>
        <authorList>
            <consortium name="DOE Joint Genome Institute"/>
            <person name="Kourist R."/>
            <person name="Kracht O."/>
            <person name="Bracharz F."/>
            <person name="Lipzen A."/>
            <person name="Nolan M."/>
            <person name="Ohm R."/>
            <person name="Grigoriev I."/>
            <person name="Sun S."/>
            <person name="Heitman J."/>
            <person name="Bruck T."/>
            <person name="Nowrousian M."/>
        </authorList>
    </citation>
    <scope>NUCLEOTIDE SEQUENCE [LARGE SCALE GENOMIC DNA]</scope>
    <source>
        <strain evidence="3 4">IBC0246</strain>
    </source>
</reference>
<dbReference type="Proteomes" id="UP000053611">
    <property type="component" value="Unassembled WGS sequence"/>
</dbReference>